<gene>
    <name evidence="1" type="ORF">NPIL_385581</name>
</gene>
<keyword evidence="2" id="KW-1185">Reference proteome</keyword>
<dbReference type="AlphaFoldDB" id="A0A8X6PF93"/>
<dbReference type="EMBL" id="BMAW01020412">
    <property type="protein sequence ID" value="GFT67975.1"/>
    <property type="molecule type" value="Genomic_DNA"/>
</dbReference>
<accession>A0A8X6PF93</accession>
<comment type="caution">
    <text evidence="1">The sequence shown here is derived from an EMBL/GenBank/DDBJ whole genome shotgun (WGS) entry which is preliminary data.</text>
</comment>
<reference evidence="1" key="1">
    <citation type="submission" date="2020-08" db="EMBL/GenBank/DDBJ databases">
        <title>Multicomponent nature underlies the extraordinary mechanical properties of spider dragline silk.</title>
        <authorList>
            <person name="Kono N."/>
            <person name="Nakamura H."/>
            <person name="Mori M."/>
            <person name="Yoshida Y."/>
            <person name="Ohtoshi R."/>
            <person name="Malay A.D."/>
            <person name="Moran D.A.P."/>
            <person name="Tomita M."/>
            <person name="Numata K."/>
            <person name="Arakawa K."/>
        </authorList>
    </citation>
    <scope>NUCLEOTIDE SEQUENCE</scope>
</reference>
<organism evidence="1 2">
    <name type="scientific">Nephila pilipes</name>
    <name type="common">Giant wood spider</name>
    <name type="synonym">Nephila maculata</name>
    <dbReference type="NCBI Taxonomy" id="299642"/>
    <lineage>
        <taxon>Eukaryota</taxon>
        <taxon>Metazoa</taxon>
        <taxon>Ecdysozoa</taxon>
        <taxon>Arthropoda</taxon>
        <taxon>Chelicerata</taxon>
        <taxon>Arachnida</taxon>
        <taxon>Araneae</taxon>
        <taxon>Araneomorphae</taxon>
        <taxon>Entelegynae</taxon>
        <taxon>Araneoidea</taxon>
        <taxon>Nephilidae</taxon>
        <taxon>Nephila</taxon>
    </lineage>
</organism>
<dbReference type="Proteomes" id="UP000887013">
    <property type="component" value="Unassembled WGS sequence"/>
</dbReference>
<protein>
    <submittedName>
        <fullName evidence="1">Uncharacterized protein</fullName>
    </submittedName>
</protein>
<evidence type="ECO:0000313" key="1">
    <source>
        <dbReference type="EMBL" id="GFT67975.1"/>
    </source>
</evidence>
<sequence length="88" mass="10053">MVKPRLQRTHELMNPELTVSAIVFQYCKEAVRSVGAGFPLVAEEWTKAACLETNFGNTWQKKTLLRPGYPIGYPRWKLFLGVVSGRRN</sequence>
<evidence type="ECO:0000313" key="2">
    <source>
        <dbReference type="Proteomes" id="UP000887013"/>
    </source>
</evidence>
<proteinExistence type="predicted"/>
<name>A0A8X6PF93_NEPPI</name>